<accession>A0AA86QVX9</accession>
<proteinExistence type="predicted"/>
<reference evidence="2" key="1">
    <citation type="submission" date="2023-06" db="EMBL/GenBank/DDBJ databases">
        <authorList>
            <person name="Kurt Z."/>
        </authorList>
    </citation>
    <scope>NUCLEOTIDE SEQUENCE</scope>
</reference>
<comment type="caution">
    <text evidence="2">The sequence shown here is derived from an EMBL/GenBank/DDBJ whole genome shotgun (WGS) entry which is preliminary data.</text>
</comment>
<evidence type="ECO:0000256" key="1">
    <source>
        <dbReference type="SAM" id="Coils"/>
    </source>
</evidence>
<feature type="coiled-coil region" evidence="1">
    <location>
        <begin position="105"/>
        <end position="132"/>
    </location>
</feature>
<dbReference type="EMBL" id="CATOUU010000985">
    <property type="protein sequence ID" value="CAI9965123.1"/>
    <property type="molecule type" value="Genomic_DNA"/>
</dbReference>
<dbReference type="AlphaFoldDB" id="A0AA86QVX9"/>
<evidence type="ECO:0000313" key="2">
    <source>
        <dbReference type="EMBL" id="CAI9965123.1"/>
    </source>
</evidence>
<reference evidence="3 4" key="2">
    <citation type="submission" date="2024-07" db="EMBL/GenBank/DDBJ databases">
        <authorList>
            <person name="Akdeniz Z."/>
        </authorList>
    </citation>
    <scope>NUCLEOTIDE SEQUENCE [LARGE SCALE GENOMIC DNA]</scope>
</reference>
<name>A0AA86QVX9_9EUKA</name>
<gene>
    <name evidence="3" type="ORF">HINF_LOCUS12058</name>
    <name evidence="2" type="ORF">HINF_LOCUS52768</name>
</gene>
<evidence type="ECO:0000313" key="4">
    <source>
        <dbReference type="Proteomes" id="UP001642409"/>
    </source>
</evidence>
<dbReference type="Proteomes" id="UP001642409">
    <property type="component" value="Unassembled WGS sequence"/>
</dbReference>
<dbReference type="EMBL" id="CAXDID020000027">
    <property type="protein sequence ID" value="CAL5991360.1"/>
    <property type="molecule type" value="Genomic_DNA"/>
</dbReference>
<sequence>MKILGIKSKQLITAQPYRKASYQSVQYAANYHLPKLQLVKSQNCSMESESVQEQPQEQVIEPELDLHLLIDAQCNEEENSADFSFMSIKLIQNLLFSGQLSLRELQQMNEKVNTLQSQASEIVQNLKKLNAESKQIIQTEPKQQEEKPFQRMQSRQFALLSASD</sequence>
<evidence type="ECO:0000313" key="3">
    <source>
        <dbReference type="EMBL" id="CAL5991360.1"/>
    </source>
</evidence>
<organism evidence="2">
    <name type="scientific">Hexamita inflata</name>
    <dbReference type="NCBI Taxonomy" id="28002"/>
    <lineage>
        <taxon>Eukaryota</taxon>
        <taxon>Metamonada</taxon>
        <taxon>Diplomonadida</taxon>
        <taxon>Hexamitidae</taxon>
        <taxon>Hexamitinae</taxon>
        <taxon>Hexamita</taxon>
    </lineage>
</organism>
<keyword evidence="1" id="KW-0175">Coiled coil</keyword>
<keyword evidence="4" id="KW-1185">Reference proteome</keyword>
<protein>
    <submittedName>
        <fullName evidence="3">Hypothetical_protein</fullName>
    </submittedName>
</protein>